<organism evidence="1 2">
    <name type="scientific">Leucobacter aridicollis</name>
    <dbReference type="NCBI Taxonomy" id="283878"/>
    <lineage>
        <taxon>Bacteria</taxon>
        <taxon>Bacillati</taxon>
        <taxon>Actinomycetota</taxon>
        <taxon>Actinomycetes</taxon>
        <taxon>Micrococcales</taxon>
        <taxon>Microbacteriaceae</taxon>
        <taxon>Leucobacter</taxon>
    </lineage>
</organism>
<gene>
    <name evidence="1" type="ORF">BJ960_002965</name>
</gene>
<keyword evidence="1" id="KW-0560">Oxidoreductase</keyword>
<dbReference type="InterPro" id="IPR011008">
    <property type="entry name" value="Dimeric_a/b-barrel"/>
</dbReference>
<comment type="caution">
    <text evidence="1">The sequence shown here is derived from an EMBL/GenBank/DDBJ whole genome shotgun (WGS) entry which is preliminary data.</text>
</comment>
<evidence type="ECO:0000313" key="2">
    <source>
        <dbReference type="Proteomes" id="UP000586095"/>
    </source>
</evidence>
<dbReference type="AlphaFoldDB" id="A0A852RND7"/>
<keyword evidence="1" id="KW-0503">Monooxygenase</keyword>
<proteinExistence type="predicted"/>
<name>A0A852RND7_9MICO</name>
<sequence length="105" mass="12059">MFRSVLTLRTTPEKAERILELYRRELILQESLDLTRQLSSDIALAADGSGEIIVSAEWPDEQGYQEWLDHPQRSRTAPELQKLLEGAEIGVGRLFRVDHRVERAS</sequence>
<dbReference type="SUPFAM" id="SSF54909">
    <property type="entry name" value="Dimeric alpha+beta barrel"/>
    <property type="match status" value="1"/>
</dbReference>
<dbReference type="GO" id="GO:0004497">
    <property type="term" value="F:monooxygenase activity"/>
    <property type="evidence" value="ECO:0007669"/>
    <property type="project" value="UniProtKB-KW"/>
</dbReference>
<protein>
    <submittedName>
        <fullName evidence="1">Quinol monooxygenase YgiN</fullName>
    </submittedName>
</protein>
<keyword evidence="2" id="KW-1185">Reference proteome</keyword>
<dbReference type="Proteomes" id="UP000586095">
    <property type="component" value="Unassembled WGS sequence"/>
</dbReference>
<evidence type="ECO:0000313" key="1">
    <source>
        <dbReference type="EMBL" id="NYD28162.1"/>
    </source>
</evidence>
<reference evidence="1 2" key="1">
    <citation type="submission" date="2020-07" db="EMBL/GenBank/DDBJ databases">
        <title>Sequencing the genomes of 1000 actinobacteria strains.</title>
        <authorList>
            <person name="Klenk H.-P."/>
        </authorList>
    </citation>
    <scope>NUCLEOTIDE SEQUENCE [LARGE SCALE GENOMIC DNA]</scope>
    <source>
        <strain evidence="1 2">DSM 17380</strain>
    </source>
</reference>
<dbReference type="RefSeq" id="WP_185987858.1">
    <property type="nucleotide sequence ID" value="NZ_BAAALZ010000006.1"/>
</dbReference>
<accession>A0A852RND7</accession>
<dbReference type="EMBL" id="JACCBD010000001">
    <property type="protein sequence ID" value="NYD28162.1"/>
    <property type="molecule type" value="Genomic_DNA"/>
</dbReference>